<organism evidence="2 3">
    <name type="scientific">Fodinibius halophilus</name>
    <dbReference type="NCBI Taxonomy" id="1736908"/>
    <lineage>
        <taxon>Bacteria</taxon>
        <taxon>Pseudomonadati</taxon>
        <taxon>Balneolota</taxon>
        <taxon>Balneolia</taxon>
        <taxon>Balneolales</taxon>
        <taxon>Balneolaceae</taxon>
        <taxon>Fodinibius</taxon>
    </lineage>
</organism>
<reference evidence="2 3" key="1">
    <citation type="submission" date="2020-02" db="EMBL/GenBank/DDBJ databases">
        <title>Aliifodinibius halophilus 2W32, complete genome.</title>
        <authorList>
            <person name="Li Y."/>
            <person name="Wu S."/>
        </authorList>
    </citation>
    <scope>NUCLEOTIDE SEQUENCE [LARGE SCALE GENOMIC DNA]</scope>
    <source>
        <strain evidence="2 3">2W32</strain>
    </source>
</reference>
<sequence length="65" mass="7263">MMGSFGGMEMIIMLIVGLLPTLLVVGYFLWMGSKINTIARDQAEQTQEMRKLVKLLKEEGNSADN</sequence>
<evidence type="ECO:0000313" key="3">
    <source>
        <dbReference type="Proteomes" id="UP000479132"/>
    </source>
</evidence>
<proteinExistence type="predicted"/>
<keyword evidence="1" id="KW-1133">Transmembrane helix</keyword>
<accession>A0A6M1T2L1</accession>
<protein>
    <submittedName>
        <fullName evidence="2">PepSY domain-containing protein</fullName>
    </submittedName>
</protein>
<evidence type="ECO:0000313" key="2">
    <source>
        <dbReference type="EMBL" id="NGP86853.1"/>
    </source>
</evidence>
<dbReference type="RefSeq" id="WP_165265053.1">
    <property type="nucleotide sequence ID" value="NZ_JAALLS010000001.1"/>
</dbReference>
<feature type="transmembrane region" description="Helical" evidence="1">
    <location>
        <begin position="12"/>
        <end position="30"/>
    </location>
</feature>
<gene>
    <name evidence="2" type="ORF">G3569_00695</name>
</gene>
<keyword evidence="1" id="KW-0812">Transmembrane</keyword>
<comment type="caution">
    <text evidence="2">The sequence shown here is derived from an EMBL/GenBank/DDBJ whole genome shotgun (WGS) entry which is preliminary data.</text>
</comment>
<name>A0A6M1T2L1_9BACT</name>
<dbReference type="AlphaFoldDB" id="A0A6M1T2L1"/>
<keyword evidence="1" id="KW-0472">Membrane</keyword>
<evidence type="ECO:0000256" key="1">
    <source>
        <dbReference type="SAM" id="Phobius"/>
    </source>
</evidence>
<dbReference type="Proteomes" id="UP000479132">
    <property type="component" value="Unassembled WGS sequence"/>
</dbReference>
<dbReference type="EMBL" id="JAALLS010000001">
    <property type="protein sequence ID" value="NGP86853.1"/>
    <property type="molecule type" value="Genomic_DNA"/>
</dbReference>
<keyword evidence="3" id="KW-1185">Reference proteome</keyword>